<evidence type="ECO:0000313" key="11">
    <source>
        <dbReference type="EMBL" id="AZF68670.1"/>
    </source>
</evidence>
<dbReference type="Proteomes" id="UP000278715">
    <property type="component" value="Chromosome"/>
</dbReference>
<dbReference type="Proteomes" id="UP000273443">
    <property type="component" value="Chromosome"/>
</dbReference>
<keyword evidence="5 6" id="KW-0238">DNA-binding</keyword>
<sequence length="89" mass="10239">MTEKLNEIVVRKTKNVEDHVLDVIVLFNQGIDEVILKGTGREISKAVDVYNSLKDRLGDGVQLVNVQTGSEVRDRRRISYILLRLKRVY</sequence>
<evidence type="ECO:0000313" key="28">
    <source>
        <dbReference type="Proteomes" id="UP000275843"/>
    </source>
</evidence>
<dbReference type="OMA" id="EVILMFQ"/>
<dbReference type="Proteomes" id="UP000269431">
    <property type="component" value="Chromosome"/>
</dbReference>
<evidence type="ECO:0000313" key="14">
    <source>
        <dbReference type="EMBL" id="AZF76533.1"/>
    </source>
</evidence>
<keyword evidence="2 6" id="KW-0158">Chromosome</keyword>
<dbReference type="KEGG" id="ssof:SULC_1973"/>
<evidence type="ECO:0000313" key="17">
    <source>
        <dbReference type="EMBL" id="AZF84322.1"/>
    </source>
</evidence>
<reference evidence="8" key="5">
    <citation type="submission" date="2018-10" db="EMBL/GenBank/DDBJ databases">
        <authorList>
            <person name="McCarthy S."/>
            <person name="Gradnigo J."/>
            <person name="Johnson T."/>
            <person name="Payne S."/>
            <person name="Lipzen A."/>
            <person name="Schackwitz W."/>
            <person name="Martin J."/>
            <person name="Moriyama E."/>
            <person name="Blum P."/>
        </authorList>
    </citation>
    <scope>NUCLEOTIDE SEQUENCE</scope>
    <source>
        <strain evidence="8">SARC-B</strain>
        <strain evidence="9">SARC-C</strain>
        <strain evidence="10">SULA</strain>
    </source>
</reference>
<dbReference type="RefSeq" id="WP_009992410.1">
    <property type="nucleotide sequence ID" value="NZ_CP011055.2"/>
</dbReference>
<dbReference type="PATRIC" id="fig|2287.6.peg.2023"/>
<reference evidence="23" key="2">
    <citation type="submission" date="2016-04" db="EMBL/GenBank/DDBJ databases">
        <authorList>
            <person name="Shah S.A."/>
            <person name="Garrett R.A."/>
        </authorList>
    </citation>
    <scope>NUCLEOTIDE SEQUENCE [LARGE SCALE GENOMIC DNA]</scope>
    <source>
        <strain evidence="23">ATCC 35091 / DSM 1616 / JCM 8930 / NBRC 15331 / P1</strain>
    </source>
</reference>
<dbReference type="GeneID" id="1455205"/>
<dbReference type="AlphaFoldDB" id="A0A0E3MAT3"/>
<comment type="function">
    <text evidence="6">Binds double-stranded DNA tightly but without sequence specificity. Involved in DNA compaction.</text>
</comment>
<evidence type="ECO:0000313" key="13">
    <source>
        <dbReference type="EMBL" id="AZF73910.1"/>
    </source>
</evidence>
<dbReference type="OrthoDB" id="10360at2157"/>
<dbReference type="EMBL" id="CP033235">
    <property type="protein sequence ID" value="AZF68670.1"/>
    <property type="molecule type" value="Genomic_DNA"/>
</dbReference>
<dbReference type="Proteomes" id="UP000033057">
    <property type="component" value="Chromosome"/>
</dbReference>
<evidence type="ECO:0000313" key="15">
    <source>
        <dbReference type="EMBL" id="AZF79142.1"/>
    </source>
</evidence>
<evidence type="ECO:0000313" key="8">
    <source>
        <dbReference type="EMBL" id="AKA74190.1"/>
    </source>
</evidence>
<dbReference type="Proteomes" id="UP000273194">
    <property type="component" value="Chromosome"/>
</dbReference>
<protein>
    <recommendedName>
        <fullName evidence="6">DNA/RNA-binding protein Alba</fullName>
    </recommendedName>
</protein>
<dbReference type="EMBL" id="LT549890">
    <property type="protein sequence ID" value="SAI84550.1"/>
    <property type="molecule type" value="Genomic_DNA"/>
</dbReference>
<evidence type="ECO:0000256" key="5">
    <source>
        <dbReference type="ARBA" id="ARBA00023125"/>
    </source>
</evidence>
<dbReference type="Pfam" id="PF01918">
    <property type="entry name" value="Alba"/>
    <property type="match status" value="1"/>
</dbReference>
<dbReference type="Proteomes" id="UP000267993">
    <property type="component" value="Chromosome"/>
</dbReference>
<evidence type="ECO:0000313" key="23">
    <source>
        <dbReference type="Proteomes" id="UP000076770"/>
    </source>
</evidence>
<dbReference type="KEGG" id="ssoa:SULA_1974"/>
<evidence type="ECO:0000256" key="6">
    <source>
        <dbReference type="HAMAP-Rule" id="MF_01122"/>
    </source>
</evidence>
<keyword evidence="6" id="KW-0007">Acetylation</keyword>
<evidence type="ECO:0000256" key="4">
    <source>
        <dbReference type="ARBA" id="ARBA00023067"/>
    </source>
</evidence>
<evidence type="ECO:0000313" key="10">
    <source>
        <dbReference type="EMBL" id="AKA79581.1"/>
    </source>
</evidence>
<evidence type="ECO:0000313" key="16">
    <source>
        <dbReference type="EMBL" id="AZF81746.1"/>
    </source>
</evidence>
<dbReference type="EMBL" id="CP050869">
    <property type="protein sequence ID" value="QPG51142.1"/>
    <property type="molecule type" value="Genomic_DNA"/>
</dbReference>
<gene>
    <name evidence="6" type="primary">albA</name>
    <name evidence="18" type="ORF">HFC64_16085</name>
    <name evidence="19" type="ORF">SSOP1_0996</name>
    <name evidence="10" type="ORF">SULA_1974</name>
    <name evidence="8" type="ORF">SULB_1975</name>
    <name evidence="9" type="ORF">SULC_1973</name>
    <name evidence="11" type="ORF">SULG_09930</name>
    <name evidence="12" type="ORF">SULH_09930</name>
    <name evidence="13" type="ORF">SULI_09930</name>
    <name evidence="14" type="ORF">SULM_09920</name>
    <name evidence="15" type="ORF">SULN_09920</name>
    <name evidence="16" type="ORF">SULO_09930</name>
    <name evidence="17" type="ORF">SULZ_09865</name>
</gene>
<evidence type="ECO:0000313" key="12">
    <source>
        <dbReference type="EMBL" id="AZF71290.1"/>
    </source>
</evidence>
<keyword evidence="4 6" id="KW-0226">DNA condensation</keyword>
<feature type="modified residue" description="N6-acetyllysine" evidence="6">
    <location>
        <position position="12"/>
    </location>
</feature>
<dbReference type="GO" id="GO:0005694">
    <property type="term" value="C:chromosome"/>
    <property type="evidence" value="ECO:0007669"/>
    <property type="project" value="UniProtKB-SubCell"/>
</dbReference>
<evidence type="ECO:0000313" key="22">
    <source>
        <dbReference type="Proteomes" id="UP000033106"/>
    </source>
</evidence>
<dbReference type="Proteomes" id="UP000282269">
    <property type="component" value="Chromosome"/>
</dbReference>
<evidence type="ECO:0000313" key="9">
    <source>
        <dbReference type="EMBL" id="AKA76889.1"/>
    </source>
</evidence>
<dbReference type="EMBL" id="CP033240">
    <property type="protein sequence ID" value="AZF81746.1"/>
    <property type="molecule type" value="Genomic_DNA"/>
</dbReference>
<dbReference type="SUPFAM" id="SSF82704">
    <property type="entry name" value="AlbA-like"/>
    <property type="match status" value="1"/>
</dbReference>
<evidence type="ECO:0000313" key="19">
    <source>
        <dbReference type="EMBL" id="SAI84550.1"/>
    </source>
</evidence>
<comment type="similarity">
    <text evidence="1 6">Belongs to the histone-like Alba family.</text>
</comment>
<dbReference type="Proteomes" id="UP000275843">
    <property type="component" value="Chromosome"/>
</dbReference>
<comment type="PTM">
    <text evidence="6">Acetylated. Acetylation at Lys-12 decreases DNA-binding affinity.</text>
</comment>
<dbReference type="HAMAP" id="MF_01122">
    <property type="entry name" value="AlbA"/>
    <property type="match status" value="1"/>
</dbReference>
<dbReference type="Gene3D" id="3.30.110.20">
    <property type="entry name" value="Alba-like domain"/>
    <property type="match status" value="1"/>
</dbReference>
<dbReference type="EMBL" id="CP033236">
    <property type="protein sequence ID" value="AZF71290.1"/>
    <property type="molecule type" value="Genomic_DNA"/>
</dbReference>
<proteinExistence type="inferred from homology"/>
<dbReference type="GO" id="GO:0030261">
    <property type="term" value="P:chromosome condensation"/>
    <property type="evidence" value="ECO:0007669"/>
    <property type="project" value="UniProtKB-KW"/>
</dbReference>
<evidence type="ECO:0000313" key="21">
    <source>
        <dbReference type="Proteomes" id="UP000033085"/>
    </source>
</evidence>
<dbReference type="EMBL" id="CP011057">
    <property type="protein sequence ID" value="AKA79581.1"/>
    <property type="molecule type" value="Genomic_DNA"/>
</dbReference>
<dbReference type="EMBL" id="CP033237">
    <property type="protein sequence ID" value="AZF73910.1"/>
    <property type="molecule type" value="Genomic_DNA"/>
</dbReference>
<dbReference type="GO" id="GO:0003690">
    <property type="term" value="F:double-stranded DNA binding"/>
    <property type="evidence" value="ECO:0007669"/>
    <property type="project" value="UniProtKB-UniRule"/>
</dbReference>
<feature type="domain" description="DNA/RNA-binding protein Alba-like" evidence="7">
    <location>
        <begin position="6"/>
        <end position="69"/>
    </location>
</feature>
<dbReference type="Proteomes" id="UP000033106">
    <property type="component" value="Chromosome"/>
</dbReference>
<reference evidence="18 31" key="6">
    <citation type="journal article" date="2020" name="Nat. Commun.">
        <title>The structures of two archaeal type IV pili illuminate evolutionary relationships.</title>
        <authorList>
            <person name="Wang F."/>
            <person name="Baquero D.P."/>
            <person name="Su Z."/>
            <person name="Beltran L.C."/>
            <person name="Prangishvili D."/>
            <person name="Krupovic M."/>
            <person name="Egelman E.H."/>
        </authorList>
    </citation>
    <scope>NUCLEOTIDE SEQUENCE [LARGE SCALE GENOMIC DNA]</scope>
    <source>
        <strain evidence="18 31">POZ149</strain>
    </source>
</reference>
<dbReference type="SMR" id="A0A0E3MAT3"/>
<dbReference type="InterPro" id="IPR036882">
    <property type="entry name" value="Alba-like_dom_sf"/>
</dbReference>
<evidence type="ECO:0000313" key="29">
    <source>
        <dbReference type="Proteomes" id="UP000278715"/>
    </source>
</evidence>
<evidence type="ECO:0000313" key="25">
    <source>
        <dbReference type="Proteomes" id="UP000269431"/>
    </source>
</evidence>
<dbReference type="KEGG" id="ssol:SULB_1975"/>
<evidence type="ECO:0000313" key="24">
    <source>
        <dbReference type="Proteomes" id="UP000267993"/>
    </source>
</evidence>
<evidence type="ECO:0000256" key="1">
    <source>
        <dbReference type="ARBA" id="ARBA00008018"/>
    </source>
</evidence>
<evidence type="ECO:0000313" key="20">
    <source>
        <dbReference type="Proteomes" id="UP000033057"/>
    </source>
</evidence>
<name>A0A0E3MAT3_SACSO</name>
<dbReference type="GO" id="GO:0003723">
    <property type="term" value="F:RNA binding"/>
    <property type="evidence" value="ECO:0007669"/>
    <property type="project" value="InterPro"/>
</dbReference>
<dbReference type="GeneID" id="44129895"/>
<evidence type="ECO:0000259" key="7">
    <source>
        <dbReference type="Pfam" id="PF01918"/>
    </source>
</evidence>
<evidence type="ECO:0000313" key="26">
    <source>
        <dbReference type="Proteomes" id="UP000273194"/>
    </source>
</evidence>
<evidence type="ECO:0000256" key="3">
    <source>
        <dbReference type="ARBA" id="ARBA00022490"/>
    </source>
</evidence>
<reference evidence="19" key="3">
    <citation type="submission" date="2016-04" db="EMBL/GenBank/DDBJ databases">
        <authorList>
            <person name="Evans L.H."/>
            <person name="Alamgir A."/>
            <person name="Owens N."/>
            <person name="Weber N.D."/>
            <person name="Virtaneva K."/>
            <person name="Barbian K."/>
            <person name="Babar A."/>
            <person name="Rosenke K."/>
        </authorList>
    </citation>
    <scope>NUCLEOTIDE SEQUENCE</scope>
    <source>
        <strain evidence="19">P1</strain>
    </source>
</reference>
<reference evidence="20 21" key="1">
    <citation type="journal article" date="2015" name="Genome Announc.">
        <title>Complete Genome Sequence of Sulfolobus solfataricus Strain 98/2 and Evolved Derivatives.</title>
        <authorList>
            <person name="McCarthy S."/>
            <person name="Gradnigo J."/>
            <person name="Johnson T."/>
            <person name="Payne S."/>
            <person name="Lipzen A."/>
            <person name="Martin J."/>
            <person name="Schackwitz W."/>
            <person name="Moriyama E."/>
            <person name="Blum P."/>
        </authorList>
    </citation>
    <scope>NUCLEOTIDE SEQUENCE [LARGE SCALE GENOMIC DNA]</scope>
    <source>
        <strain evidence="20">98/2 SULC</strain>
        <strain evidence="8">SARC-B</strain>
        <strain evidence="9">SARC-C</strain>
        <strain evidence="10 22">SULA</strain>
        <strain evidence="21">SULB</strain>
    </source>
</reference>
<dbReference type="InterPro" id="IPR002775">
    <property type="entry name" value="DNA/RNA-bd_Alba-like"/>
</dbReference>
<dbReference type="Proteomes" id="UP000033085">
    <property type="component" value="Chromosome"/>
</dbReference>
<dbReference type="EMBL" id="CP033241">
    <property type="protein sequence ID" value="AZF84322.1"/>
    <property type="molecule type" value="Genomic_DNA"/>
</dbReference>
<comment type="subcellular location">
    <subcellularLocation>
        <location evidence="6">Cytoplasm</location>
    </subcellularLocation>
    <subcellularLocation>
        <location evidence="6">Chromosome</location>
    </subcellularLocation>
</comment>
<evidence type="ECO:0000313" key="18">
    <source>
        <dbReference type="EMBL" id="QPG51142.1"/>
    </source>
</evidence>
<dbReference type="EMBL" id="CP033238">
    <property type="protein sequence ID" value="AZF76533.1"/>
    <property type="molecule type" value="Genomic_DNA"/>
</dbReference>
<dbReference type="InterPro" id="IPR013795">
    <property type="entry name" value="DNA/RNA-bd_Alba"/>
</dbReference>
<evidence type="ECO:0000313" key="27">
    <source>
        <dbReference type="Proteomes" id="UP000273443"/>
    </source>
</evidence>
<dbReference type="EMBL" id="CP011055">
    <property type="protein sequence ID" value="AKA74190.1"/>
    <property type="molecule type" value="Genomic_DNA"/>
</dbReference>
<reference evidence="24 25" key="4">
    <citation type="journal article" date="2018" name="Proc. Natl. Acad. Sci. U.S.A.">
        <title>Nonmutational mechanism of inheritance in the Archaeon Sulfolobus solfataricus.</title>
        <authorList>
            <person name="Payne S."/>
            <person name="McCarthy S."/>
            <person name="Johnson T."/>
            <person name="North E."/>
            <person name="Blum P."/>
        </authorList>
    </citation>
    <scope>NUCLEOTIDE SEQUENCE [LARGE SCALE GENOMIC DNA]</scope>
    <source>
        <strain evidence="12 24">SARC-H</strain>
        <strain evidence="13 28">SARC-I</strain>
        <strain evidence="15 29">SARC-N</strain>
        <strain evidence="16 30">SARC-O</strain>
        <strain evidence="17 25">SUL120</strain>
        <strain evidence="11 26">SULG</strain>
        <strain evidence="14 27">SULM</strain>
    </source>
</reference>
<dbReference type="Proteomes" id="UP000076770">
    <property type="component" value="Chromosome i"/>
</dbReference>
<dbReference type="PIRSF" id="PIRSF028732">
    <property type="entry name" value="Alba"/>
    <property type="match status" value="1"/>
</dbReference>
<evidence type="ECO:0000313" key="30">
    <source>
        <dbReference type="Proteomes" id="UP000282269"/>
    </source>
</evidence>
<dbReference type="GO" id="GO:0005737">
    <property type="term" value="C:cytoplasm"/>
    <property type="evidence" value="ECO:0007669"/>
    <property type="project" value="UniProtKB-SubCell"/>
</dbReference>
<keyword evidence="3 6" id="KW-0963">Cytoplasm</keyword>
<dbReference type="Proteomes" id="UP000594632">
    <property type="component" value="Chromosome"/>
</dbReference>
<evidence type="ECO:0000256" key="2">
    <source>
        <dbReference type="ARBA" id="ARBA00022454"/>
    </source>
</evidence>
<dbReference type="EMBL" id="CP011056">
    <property type="protein sequence ID" value="AKA76889.1"/>
    <property type="molecule type" value="Genomic_DNA"/>
</dbReference>
<organism evidence="8 21">
    <name type="scientific">Saccharolobus solfataricus</name>
    <name type="common">Sulfolobus solfataricus</name>
    <dbReference type="NCBI Taxonomy" id="2287"/>
    <lineage>
        <taxon>Archaea</taxon>
        <taxon>Thermoproteota</taxon>
        <taxon>Thermoprotei</taxon>
        <taxon>Sulfolobales</taxon>
        <taxon>Sulfolobaceae</taxon>
        <taxon>Saccharolobus</taxon>
    </lineage>
</organism>
<accession>A0A0E3MAT3</accession>
<evidence type="ECO:0000313" key="31">
    <source>
        <dbReference type="Proteomes" id="UP000594632"/>
    </source>
</evidence>
<dbReference type="EMBL" id="CP033239">
    <property type="protein sequence ID" value="AZF79142.1"/>
    <property type="molecule type" value="Genomic_DNA"/>
</dbReference>